<feature type="repeat" description="TPR" evidence="1">
    <location>
        <begin position="140"/>
        <end position="173"/>
    </location>
</feature>
<organism evidence="2 3">
    <name type="scientific">Stenomitos frigidus ULC18</name>
    <dbReference type="NCBI Taxonomy" id="2107698"/>
    <lineage>
        <taxon>Bacteria</taxon>
        <taxon>Bacillati</taxon>
        <taxon>Cyanobacteriota</taxon>
        <taxon>Cyanophyceae</taxon>
        <taxon>Leptolyngbyales</taxon>
        <taxon>Leptolyngbyaceae</taxon>
        <taxon>Stenomitos</taxon>
    </lineage>
</organism>
<gene>
    <name evidence="2" type="ORF">C7B82_12630</name>
</gene>
<dbReference type="PANTHER" id="PTHR44366:SF1">
    <property type="entry name" value="UDP-N-ACETYLGLUCOSAMINE--PEPTIDE N-ACETYLGLUCOSAMINYLTRANSFERASE 110 KDA SUBUNIT"/>
    <property type="match status" value="1"/>
</dbReference>
<dbReference type="Gene3D" id="1.25.40.10">
    <property type="entry name" value="Tetratricopeptide repeat domain"/>
    <property type="match status" value="3"/>
</dbReference>
<dbReference type="InterPro" id="IPR002201">
    <property type="entry name" value="Glyco_trans_9"/>
</dbReference>
<accession>A0A2T1E7Q5</accession>
<dbReference type="PROSITE" id="PS50005">
    <property type="entry name" value="TPR"/>
    <property type="match status" value="5"/>
</dbReference>
<dbReference type="InterPro" id="IPR011990">
    <property type="entry name" value="TPR-like_helical_dom_sf"/>
</dbReference>
<protein>
    <submittedName>
        <fullName evidence="2">Uncharacterized protein</fullName>
    </submittedName>
</protein>
<reference evidence="2 3" key="2">
    <citation type="submission" date="2018-03" db="EMBL/GenBank/DDBJ databases">
        <title>The ancient ancestry and fast evolution of plastids.</title>
        <authorList>
            <person name="Moore K.R."/>
            <person name="Magnabosco C."/>
            <person name="Momper L."/>
            <person name="Gold D.A."/>
            <person name="Bosak T."/>
            <person name="Fournier G.P."/>
        </authorList>
    </citation>
    <scope>NUCLEOTIDE SEQUENCE [LARGE SCALE GENOMIC DNA]</scope>
    <source>
        <strain evidence="2 3">ULC18</strain>
    </source>
</reference>
<dbReference type="InterPro" id="IPR019734">
    <property type="entry name" value="TPR_rpt"/>
</dbReference>
<evidence type="ECO:0000256" key="1">
    <source>
        <dbReference type="PROSITE-ProRule" id="PRU00339"/>
    </source>
</evidence>
<dbReference type="OrthoDB" id="479590at2"/>
<dbReference type="SMART" id="SM00028">
    <property type="entry name" value="TPR"/>
    <property type="match status" value="6"/>
</dbReference>
<proteinExistence type="predicted"/>
<dbReference type="Pfam" id="PF13414">
    <property type="entry name" value="TPR_11"/>
    <property type="match status" value="2"/>
</dbReference>
<dbReference type="Pfam" id="PF13432">
    <property type="entry name" value="TPR_16"/>
    <property type="match status" value="1"/>
</dbReference>
<comment type="caution">
    <text evidence="2">The sequence shown here is derived from an EMBL/GenBank/DDBJ whole genome shotgun (WGS) entry which is preliminary data.</text>
</comment>
<keyword evidence="1" id="KW-0802">TPR repeat</keyword>
<feature type="repeat" description="TPR" evidence="1">
    <location>
        <begin position="174"/>
        <end position="207"/>
    </location>
</feature>
<dbReference type="SUPFAM" id="SSF53756">
    <property type="entry name" value="UDP-Glycosyltransferase/glycogen phosphorylase"/>
    <property type="match status" value="1"/>
</dbReference>
<dbReference type="Pfam" id="PF01075">
    <property type="entry name" value="Glyco_transf_9"/>
    <property type="match status" value="1"/>
</dbReference>
<evidence type="ECO:0000313" key="2">
    <source>
        <dbReference type="EMBL" id="PSB28770.1"/>
    </source>
</evidence>
<dbReference type="PROSITE" id="PS50293">
    <property type="entry name" value="TPR_REGION"/>
    <property type="match status" value="2"/>
</dbReference>
<dbReference type="GO" id="GO:0006493">
    <property type="term" value="P:protein O-linked glycosylation"/>
    <property type="evidence" value="ECO:0007669"/>
    <property type="project" value="InterPro"/>
</dbReference>
<dbReference type="InterPro" id="IPR037919">
    <property type="entry name" value="OGT"/>
</dbReference>
<sequence>MTPLSDLLTFAMQHHQAGRLPEAERLYRDVLQQQPAQAEALYLLGLLAHQAGNLDAAIAHYQHALTSQPNYLEAHNNLGAALQQQGHLADAIVHYQTVLRLNPENPNANVNLGVALQKQGSLNTAIARYQKAIRLHPALPEAHSNLGHALKEQGDFEAAIAQYRVALELAPEDPEAHRNLAETLQEQGYTDEAIARLDHAIATHPDHVSLQGSRIRAMLLAGNLHDGFAAYDPWRLARSPRSFDQPAWDGSELNGASILLYAEADSGLGDTMQFIRYVPLVAQRGGRVFVECQEPLLRLLETVQGLDTLIAAGSPLPPFAVQAALLSLPRLFDTTLETIPATIPYLHAPSAGKAETSSDAETNAIEQRTHLPVPLFPAKNVRRPLKVGLVWGGDPTHLNDQERSCPLAAFRIFLNLPGMSFYSLQKGPHRVELTKANDLPIQDWSDRLHDFADTAAAIEQLDLVISVDTAVAHLAGAMAKPIWVLLAYTADWRWLGQRQDSPWYPTAKLFRQPRPCAWTEVCTQIAQALDHLVKSQ</sequence>
<dbReference type="GO" id="GO:0097363">
    <property type="term" value="F:protein O-acetylglucosaminyltransferase activity"/>
    <property type="evidence" value="ECO:0007669"/>
    <property type="project" value="TreeGrafter"/>
</dbReference>
<dbReference type="EMBL" id="PVWK01000074">
    <property type="protein sequence ID" value="PSB28770.1"/>
    <property type="molecule type" value="Genomic_DNA"/>
</dbReference>
<dbReference type="PANTHER" id="PTHR44366">
    <property type="entry name" value="UDP-N-ACETYLGLUCOSAMINE--PEPTIDE N-ACETYLGLUCOSAMINYLTRANSFERASE 110 KDA SUBUNIT"/>
    <property type="match status" value="1"/>
</dbReference>
<feature type="repeat" description="TPR" evidence="1">
    <location>
        <begin position="38"/>
        <end position="71"/>
    </location>
</feature>
<keyword evidence="3" id="KW-1185">Reference proteome</keyword>
<name>A0A2T1E7Q5_9CYAN</name>
<dbReference type="Gene3D" id="3.40.50.2000">
    <property type="entry name" value="Glycogen Phosphorylase B"/>
    <property type="match status" value="1"/>
</dbReference>
<dbReference type="RefSeq" id="WP_106256653.1">
    <property type="nucleotide sequence ID" value="NZ_CAWNSW010000088.1"/>
</dbReference>
<dbReference type="Proteomes" id="UP000239576">
    <property type="component" value="Unassembled WGS sequence"/>
</dbReference>
<dbReference type="AlphaFoldDB" id="A0A2T1E7Q5"/>
<reference evidence="3" key="1">
    <citation type="submission" date="2018-02" db="EMBL/GenBank/DDBJ databases">
        <authorList>
            <person name="Moore K."/>
            <person name="Momper L."/>
        </authorList>
    </citation>
    <scope>NUCLEOTIDE SEQUENCE [LARGE SCALE GENOMIC DNA]</scope>
    <source>
        <strain evidence="3">ULC18</strain>
    </source>
</reference>
<feature type="repeat" description="TPR" evidence="1">
    <location>
        <begin position="72"/>
        <end position="105"/>
    </location>
</feature>
<dbReference type="SUPFAM" id="SSF48452">
    <property type="entry name" value="TPR-like"/>
    <property type="match status" value="1"/>
</dbReference>
<evidence type="ECO:0000313" key="3">
    <source>
        <dbReference type="Proteomes" id="UP000239576"/>
    </source>
</evidence>
<feature type="repeat" description="TPR" evidence="1">
    <location>
        <begin position="106"/>
        <end position="139"/>
    </location>
</feature>